<dbReference type="EnsemblPlants" id="MELO3C032477.2.1">
    <property type="protein sequence ID" value="MELO3C032477.2.1"/>
    <property type="gene ID" value="MELO3C032477.2"/>
</dbReference>
<name>A0A9I9EEN5_CUCME</name>
<dbReference type="AlphaFoldDB" id="A0A9I9EEN5"/>
<proteinExistence type="predicted"/>
<evidence type="ECO:0000313" key="1">
    <source>
        <dbReference type="EnsemblPlants" id="MELO3C032477.2.1"/>
    </source>
</evidence>
<protein>
    <submittedName>
        <fullName evidence="1">Uncharacterized protein</fullName>
    </submittedName>
</protein>
<organism evidence="1">
    <name type="scientific">Cucumis melo</name>
    <name type="common">Muskmelon</name>
    <dbReference type="NCBI Taxonomy" id="3656"/>
    <lineage>
        <taxon>Eukaryota</taxon>
        <taxon>Viridiplantae</taxon>
        <taxon>Streptophyta</taxon>
        <taxon>Embryophyta</taxon>
        <taxon>Tracheophyta</taxon>
        <taxon>Spermatophyta</taxon>
        <taxon>Magnoliopsida</taxon>
        <taxon>eudicotyledons</taxon>
        <taxon>Gunneridae</taxon>
        <taxon>Pentapetalae</taxon>
        <taxon>rosids</taxon>
        <taxon>fabids</taxon>
        <taxon>Cucurbitales</taxon>
        <taxon>Cucurbitaceae</taxon>
        <taxon>Benincaseae</taxon>
        <taxon>Cucumis</taxon>
    </lineage>
</organism>
<sequence>MFMLVCTQKLQKRRKLKKMMKWLVTQTMKMMTLEMRGILF</sequence>
<accession>A0A9I9EEN5</accession>
<dbReference type="Gramene" id="MELO3C032477.2.1">
    <property type="protein sequence ID" value="MELO3C032477.2.1"/>
    <property type="gene ID" value="MELO3C032477.2"/>
</dbReference>
<reference evidence="1" key="1">
    <citation type="submission" date="2023-03" db="UniProtKB">
        <authorList>
            <consortium name="EnsemblPlants"/>
        </authorList>
    </citation>
    <scope>IDENTIFICATION</scope>
</reference>